<evidence type="ECO:0000313" key="1">
    <source>
        <dbReference type="EMBL" id="MFC4584861.1"/>
    </source>
</evidence>
<dbReference type="RefSeq" id="WP_262840899.1">
    <property type="nucleotide sequence ID" value="NZ_JANZYP010000003.1"/>
</dbReference>
<name>A0ABV9E5R0_9ACTN</name>
<accession>A0ABV9E5R0</accession>
<dbReference type="InterPro" id="IPR036188">
    <property type="entry name" value="FAD/NAD-bd_sf"/>
</dbReference>
<comment type="caution">
    <text evidence="1">The sequence shown here is derived from an EMBL/GenBank/DDBJ whole genome shotgun (WGS) entry which is preliminary data.</text>
</comment>
<protein>
    <submittedName>
        <fullName evidence="1">FAD/NAD(P)-binding protein</fullName>
    </submittedName>
</protein>
<organism evidence="1 2">
    <name type="scientific">Sphaerisporangium corydalis</name>
    <dbReference type="NCBI Taxonomy" id="1441875"/>
    <lineage>
        <taxon>Bacteria</taxon>
        <taxon>Bacillati</taxon>
        <taxon>Actinomycetota</taxon>
        <taxon>Actinomycetes</taxon>
        <taxon>Streptosporangiales</taxon>
        <taxon>Streptosporangiaceae</taxon>
        <taxon>Sphaerisporangium</taxon>
    </lineage>
</organism>
<dbReference type="EMBL" id="JBHSFN010000001">
    <property type="protein sequence ID" value="MFC4584861.1"/>
    <property type="molecule type" value="Genomic_DNA"/>
</dbReference>
<dbReference type="Proteomes" id="UP001595891">
    <property type="component" value="Unassembled WGS sequence"/>
</dbReference>
<gene>
    <name evidence="1" type="ORF">ACFO8L_02170</name>
</gene>
<proteinExistence type="predicted"/>
<keyword evidence="2" id="KW-1185">Reference proteome</keyword>
<evidence type="ECO:0000313" key="2">
    <source>
        <dbReference type="Proteomes" id="UP001595891"/>
    </source>
</evidence>
<reference evidence="2" key="1">
    <citation type="journal article" date="2019" name="Int. J. Syst. Evol. Microbiol.">
        <title>The Global Catalogue of Microorganisms (GCM) 10K type strain sequencing project: providing services to taxonomists for standard genome sequencing and annotation.</title>
        <authorList>
            <consortium name="The Broad Institute Genomics Platform"/>
            <consortium name="The Broad Institute Genome Sequencing Center for Infectious Disease"/>
            <person name="Wu L."/>
            <person name="Ma J."/>
        </authorList>
    </citation>
    <scope>NUCLEOTIDE SEQUENCE [LARGE SCALE GENOMIC DNA]</scope>
    <source>
        <strain evidence="2">CCUG 49560</strain>
    </source>
</reference>
<dbReference type="SUPFAM" id="SSF51905">
    <property type="entry name" value="FAD/NAD(P)-binding domain"/>
    <property type="match status" value="1"/>
</dbReference>
<sequence>MTGSGSVCVVGAGPAGSRLVDRICANASELLGRRVLDVHVVDPSPAAAGPQGPVPRPSGTRVQVHRARAVDLAGRVVLLDDGTCLPADAVVLAQQHIEVLATPREQELGDFARRHGLYYRPPGGQGSPSLDHVPGGENVLVRGLGTVLFDMLDAFTSGRGGRFRRGPGGEPVYLPSGDEPLVHVGSRRGVPHHAMSEYALRAGPVPAPRFVTALAGRPEDFRREVWPLVAKDLAFAYYHELLTAHPERTRMTWASFAEAYAAEEWDGKPMRALIRRAVPRHGDRLDLARLDRPLGGIRFGDLPGLQRWTHGYLAADLSRRADPAHSADLAMVHALRGVLDALAGRVPGDPWFQGFADHVASGPAAARVAELRALARAGIVTFLGMDLRVEPHEAGVWRATTPTVPAPVTARSFVDARWPEPSVSRTGDPLVRRLHARGECAEESGLLKVRLPDRRIVDHTGAVHPRRFAFGPLATGAGGTALPWGADATLARHADSLARTLLTDTFPRIAQVA</sequence>